<evidence type="ECO:0000313" key="1">
    <source>
        <dbReference type="EMBL" id="KAF5542258.1"/>
    </source>
</evidence>
<reference evidence="1 2" key="1">
    <citation type="submission" date="2020-05" db="EMBL/GenBank/DDBJ databases">
        <title>Identification and distribution of gene clusters putatively required for synthesis of sphingolipid metabolism inhibitors in phylogenetically diverse species of the filamentous fungus Fusarium.</title>
        <authorList>
            <person name="Kim H.-S."/>
            <person name="Busman M."/>
            <person name="Brown D.W."/>
            <person name="Divon H."/>
            <person name="Uhlig S."/>
            <person name="Proctor R.H."/>
        </authorList>
    </citation>
    <scope>NUCLEOTIDE SEQUENCE [LARGE SCALE GENOMIC DNA]</scope>
    <source>
        <strain evidence="1 2">NRRL 25196</strain>
    </source>
</reference>
<name>A0A8H5MVI2_9HYPO</name>
<organism evidence="1 2">
    <name type="scientific">Fusarium napiforme</name>
    <dbReference type="NCBI Taxonomy" id="42672"/>
    <lineage>
        <taxon>Eukaryota</taxon>
        <taxon>Fungi</taxon>
        <taxon>Dikarya</taxon>
        <taxon>Ascomycota</taxon>
        <taxon>Pezizomycotina</taxon>
        <taxon>Sordariomycetes</taxon>
        <taxon>Hypocreomycetidae</taxon>
        <taxon>Hypocreales</taxon>
        <taxon>Nectriaceae</taxon>
        <taxon>Fusarium</taxon>
        <taxon>Fusarium fujikuroi species complex</taxon>
    </lineage>
</organism>
<proteinExistence type="predicted"/>
<dbReference type="EMBL" id="JAAOAO010000424">
    <property type="protein sequence ID" value="KAF5542258.1"/>
    <property type="molecule type" value="Genomic_DNA"/>
</dbReference>
<protein>
    <submittedName>
        <fullName evidence="1">Uncharacterized protein</fullName>
    </submittedName>
</protein>
<dbReference type="AlphaFoldDB" id="A0A8H5MVI2"/>
<accession>A0A8H5MVI2</accession>
<keyword evidence="2" id="KW-1185">Reference proteome</keyword>
<evidence type="ECO:0000313" key="2">
    <source>
        <dbReference type="Proteomes" id="UP000574317"/>
    </source>
</evidence>
<comment type="caution">
    <text evidence="1">The sequence shown here is derived from an EMBL/GenBank/DDBJ whole genome shotgun (WGS) entry which is preliminary data.</text>
</comment>
<dbReference type="Proteomes" id="UP000574317">
    <property type="component" value="Unassembled WGS sequence"/>
</dbReference>
<gene>
    <name evidence="1" type="ORF">FNAPI_10016</name>
</gene>
<sequence>MLGEDLVIYYNDSIDSDNLAAAMALYRATHWMPTVHVLWILEPRQVCFGLSMTMDQITRCKGLIKLHFPSVENPFKTLLNGDIKQQDIDDIKDLTKDDRKILEMAVKPKYGSIDDATLHGRLSALDLATCLSEWSNANPVEVLVDYETLKHIENPVNLHMHHHEELVNRTEAELKEYYDILKKVSNPDLRTDDLRGWYHECIRNLDRRVTLSRISVGGLDLDNVLNRIKNAGSVNFFGGSSLRILQQFLDRGVASKIKCHLQVGSCDMSANLFSNQFNIALNQQAAKIVLSRSAEFAEFTVVPSHTAQSIKYSALALKKYGGHCIEKRILGFNCHEDPIKIVTNQVSLEQNYPDKAYSMPDLTSFLCALVPDKTGSKLGYIEVDEQEGGTLLFKKSDKGIRMLDLDGVQEFHEKKMKDIFDLLSSRTVMML</sequence>